<dbReference type="OrthoDB" id="9979195at2759"/>
<comment type="caution">
    <text evidence="10">Lacks conserved residue(s) required for the propagation of feature annotation.</text>
</comment>
<dbReference type="GO" id="GO:0034203">
    <property type="term" value="P:glycolipid translocation"/>
    <property type="evidence" value="ECO:0007669"/>
    <property type="project" value="TreeGrafter"/>
</dbReference>
<accession>A0A1R1XXG8</accession>
<comment type="similarity">
    <text evidence="3 10">Belongs to the RFT1 family.</text>
</comment>
<name>A0A1R1XXG8_9FUNG</name>
<keyword evidence="4 10" id="KW-0812">Transmembrane</keyword>
<feature type="transmembrane region" description="Helical" evidence="10">
    <location>
        <begin position="163"/>
        <end position="187"/>
    </location>
</feature>
<dbReference type="GO" id="GO:0005789">
    <property type="term" value="C:endoplasmic reticulum membrane"/>
    <property type="evidence" value="ECO:0007669"/>
    <property type="project" value="UniProtKB-SubCell"/>
</dbReference>
<keyword evidence="10" id="KW-0813">Transport</keyword>
<evidence type="ECO:0000256" key="6">
    <source>
        <dbReference type="ARBA" id="ARBA00022989"/>
    </source>
</evidence>
<evidence type="ECO:0000256" key="3">
    <source>
        <dbReference type="ARBA" id="ARBA00010288"/>
    </source>
</evidence>
<evidence type="ECO:0000313" key="11">
    <source>
        <dbReference type="EMBL" id="OMJ19363.1"/>
    </source>
</evidence>
<comment type="function">
    <text evidence="9 10">Intramembrane glycolipid transporter that operates in the biosynthetic pathway of dolichol-linked oligosaccharides, the glycan precursors employed in protein asparagine (N)-glycosylation. The sequential addition of sugars to dolichol pyrophosphate produces dolichol-linked oligosaccharides containing fourteen sugars, including two GlcNAcs, nine mannoses and three glucoses. Once assembled, the oligosaccharide is transferred from the lipid to nascent proteins by oligosaccharyltransferases. The assembly of dolichol-linked oligosaccharides begins on the cytosolic side of the endoplasmic reticulum membrane and finishes in its lumen. RFT1 could mediate the translocation of the cytosolically oriented intermediate DolPP-GlcNAc2Man5, produced by ALG11, into the ER lumen where dolichol-linked oligosaccharides assembly continues. However, the intramembrane lipid transporter activity could not be confirmed in vitro.</text>
</comment>
<dbReference type="STRING" id="133412.A0A1R1XXG8"/>
<keyword evidence="6 10" id="KW-1133">Transmembrane helix</keyword>
<evidence type="ECO:0000256" key="8">
    <source>
        <dbReference type="ARBA" id="ARBA00044793"/>
    </source>
</evidence>
<evidence type="ECO:0000256" key="7">
    <source>
        <dbReference type="ARBA" id="ARBA00023136"/>
    </source>
</evidence>
<evidence type="ECO:0000256" key="10">
    <source>
        <dbReference type="RuleBase" id="RU365067"/>
    </source>
</evidence>
<sequence length="340" mass="38212">MNDQNNIKRNLNKRITKTSIKANSENDLTISEKSVANKSILNESSGAADTGLVTATISRSKYLIFLQIASRLLTFLLNQLIVRFTTAKAFGIVAVQLDFLQSTILFLCREGFRCALLRSSNAIKNRNSSIDETDPKDCDKAFSEKLEKVLPKDAVRNKFESQIVINLGIIPFFFGIPFSIVSGFLFYNSLKASSNYSDSALSPEKETENKILLISISFYCFGALIELLSEPLFALAQNNLLFHIRALAEISGGILRCATTFVLIWKRHFFLNFLLSKYILNTFGLSFIITCDNDSWAVLSFSISQVIFSSVLISVYLGFLLNNKLVNSKFFIPRSILEYE</sequence>
<dbReference type="PANTHER" id="PTHR13117:SF5">
    <property type="entry name" value="PROTEIN RFT1 HOMOLOG"/>
    <property type="match status" value="1"/>
</dbReference>
<dbReference type="Proteomes" id="UP000187283">
    <property type="component" value="Unassembled WGS sequence"/>
</dbReference>
<dbReference type="GO" id="GO:0006488">
    <property type="term" value="P:dolichol-linked oligosaccharide biosynthetic process"/>
    <property type="evidence" value="ECO:0007669"/>
    <property type="project" value="InterPro"/>
</dbReference>
<dbReference type="PANTHER" id="PTHR13117">
    <property type="entry name" value="ENDOPLASMIC RETICULUM MULTISPAN TRANSMEMBRANE PROTEIN-RELATED"/>
    <property type="match status" value="1"/>
</dbReference>
<feature type="transmembrane region" description="Helical" evidence="10">
    <location>
        <begin position="269"/>
        <end position="290"/>
    </location>
</feature>
<evidence type="ECO:0000256" key="2">
    <source>
        <dbReference type="ARBA" id="ARBA00004922"/>
    </source>
</evidence>
<proteinExistence type="inferred from homology"/>
<evidence type="ECO:0000256" key="1">
    <source>
        <dbReference type="ARBA" id="ARBA00004477"/>
    </source>
</evidence>
<dbReference type="AlphaFoldDB" id="A0A1R1XXG8"/>
<feature type="transmembrane region" description="Helical" evidence="10">
    <location>
        <begin position="211"/>
        <end position="235"/>
    </location>
</feature>
<comment type="caution">
    <text evidence="11">The sequence shown here is derived from an EMBL/GenBank/DDBJ whole genome shotgun (WGS) entry which is preliminary data.</text>
</comment>
<gene>
    <name evidence="11" type="ORF">AYI70_g4782</name>
</gene>
<dbReference type="Pfam" id="PF04506">
    <property type="entry name" value="Rft-1"/>
    <property type="match status" value="1"/>
</dbReference>
<dbReference type="EMBL" id="LSSN01001511">
    <property type="protein sequence ID" value="OMJ19363.1"/>
    <property type="molecule type" value="Genomic_DNA"/>
</dbReference>
<evidence type="ECO:0000256" key="4">
    <source>
        <dbReference type="ARBA" id="ARBA00022692"/>
    </source>
</evidence>
<comment type="subcellular location">
    <subcellularLocation>
        <location evidence="1 10">Endoplasmic reticulum membrane</location>
        <topology evidence="1 10">Multi-pass membrane protein</topology>
    </subcellularLocation>
</comment>
<organism evidence="11 12">
    <name type="scientific">Smittium culicis</name>
    <dbReference type="NCBI Taxonomy" id="133412"/>
    <lineage>
        <taxon>Eukaryota</taxon>
        <taxon>Fungi</taxon>
        <taxon>Fungi incertae sedis</taxon>
        <taxon>Zoopagomycota</taxon>
        <taxon>Kickxellomycotina</taxon>
        <taxon>Harpellomycetes</taxon>
        <taxon>Harpellales</taxon>
        <taxon>Legeriomycetaceae</taxon>
        <taxon>Smittium</taxon>
    </lineage>
</organism>
<dbReference type="InterPro" id="IPR007594">
    <property type="entry name" value="RFT1"/>
</dbReference>
<protein>
    <recommendedName>
        <fullName evidence="8 10">Man(5)GlcNAc(2)-PP-dolichol translocation protein RFT1</fullName>
    </recommendedName>
</protein>
<comment type="pathway">
    <text evidence="2">Protein modification; protein glycosylation.</text>
</comment>
<keyword evidence="12" id="KW-1185">Reference proteome</keyword>
<reference evidence="11 12" key="1">
    <citation type="submission" date="2017-01" db="EMBL/GenBank/DDBJ databases">
        <authorList>
            <person name="Mah S.A."/>
            <person name="Swanson W.J."/>
            <person name="Moy G.W."/>
            <person name="Vacquier V.D."/>
        </authorList>
    </citation>
    <scope>NUCLEOTIDE SEQUENCE [LARGE SCALE GENOMIC DNA]</scope>
    <source>
        <strain evidence="11 12">GSMNP</strain>
    </source>
</reference>
<evidence type="ECO:0000313" key="12">
    <source>
        <dbReference type="Proteomes" id="UP000187283"/>
    </source>
</evidence>
<keyword evidence="7 10" id="KW-0472">Membrane</keyword>
<keyword evidence="5 10" id="KW-0256">Endoplasmic reticulum</keyword>
<evidence type="ECO:0000256" key="5">
    <source>
        <dbReference type="ARBA" id="ARBA00022824"/>
    </source>
</evidence>
<feature type="transmembrane region" description="Helical" evidence="10">
    <location>
        <begin position="296"/>
        <end position="321"/>
    </location>
</feature>
<evidence type="ECO:0000256" key="9">
    <source>
        <dbReference type="ARBA" id="ARBA00045912"/>
    </source>
</evidence>